<evidence type="ECO:0000313" key="1">
    <source>
        <dbReference type="EMBL" id="THV39836.1"/>
    </source>
</evidence>
<gene>
    <name evidence="1" type="ORF">FAB82_16640</name>
</gene>
<keyword evidence="2" id="KW-1185">Reference proteome</keyword>
<organism evidence="1 2">
    <name type="scientific">Glycomyces buryatensis</name>
    <dbReference type="NCBI Taxonomy" id="2570927"/>
    <lineage>
        <taxon>Bacteria</taxon>
        <taxon>Bacillati</taxon>
        <taxon>Actinomycetota</taxon>
        <taxon>Actinomycetes</taxon>
        <taxon>Glycomycetales</taxon>
        <taxon>Glycomycetaceae</taxon>
        <taxon>Glycomyces</taxon>
    </lineage>
</organism>
<evidence type="ECO:0000313" key="2">
    <source>
        <dbReference type="Proteomes" id="UP000308760"/>
    </source>
</evidence>
<proteinExistence type="predicted"/>
<dbReference type="OrthoDB" id="4241209at2"/>
<name>A0A4V4HRZ9_9ACTN</name>
<dbReference type="Proteomes" id="UP000308760">
    <property type="component" value="Unassembled WGS sequence"/>
</dbReference>
<dbReference type="AlphaFoldDB" id="A0A4V4HRZ9"/>
<accession>A0A4V4HRZ9</accession>
<dbReference type="EMBL" id="STGY01000061">
    <property type="protein sequence ID" value="THV39836.1"/>
    <property type="molecule type" value="Genomic_DNA"/>
</dbReference>
<protein>
    <submittedName>
        <fullName evidence="1">Uncharacterized protein</fullName>
    </submittedName>
</protein>
<comment type="caution">
    <text evidence="1">The sequence shown here is derived from an EMBL/GenBank/DDBJ whole genome shotgun (WGS) entry which is preliminary data.</text>
</comment>
<reference evidence="2" key="1">
    <citation type="submission" date="2019-04" db="EMBL/GenBank/DDBJ databases">
        <title>Nocardioides xinjiangensis sp. nov.</title>
        <authorList>
            <person name="Liu S."/>
        </authorList>
    </citation>
    <scope>NUCLEOTIDE SEQUENCE [LARGE SCALE GENOMIC DNA]</scope>
    <source>
        <strain evidence="2">18</strain>
    </source>
</reference>
<reference evidence="1 2" key="2">
    <citation type="submission" date="2019-05" db="EMBL/GenBank/DDBJ databases">
        <title>Glycomyces buryatensis sp. nov.</title>
        <authorList>
            <person name="Nikitina E."/>
        </authorList>
    </citation>
    <scope>NUCLEOTIDE SEQUENCE [LARGE SCALE GENOMIC DNA]</scope>
    <source>
        <strain evidence="1 2">18</strain>
    </source>
</reference>
<sequence length="149" mass="16935">MIRDPHTVWNGRYPYEALEPAGIGPASTQDEVEDASFTLMTKRLMNPVTQTAWDELRELPKRLLADALLYDVDTEAEIERAGAWVRRERESQAQVDTDRYWSMPPELPAALAADLPELEVGPPPEVELPAEADQFPSQAFIDKLIRFDR</sequence>
<dbReference type="RefSeq" id="WP_136535665.1">
    <property type="nucleotide sequence ID" value="NZ_STGY01000061.1"/>
</dbReference>